<comment type="similarity">
    <text evidence="1">Belongs to the ABC transporter superfamily.</text>
</comment>
<feature type="compositionally biased region" description="Basic residues" evidence="5">
    <location>
        <begin position="1"/>
        <end position="12"/>
    </location>
</feature>
<proteinExistence type="inferred from homology"/>
<evidence type="ECO:0000256" key="4">
    <source>
        <dbReference type="ARBA" id="ARBA00022840"/>
    </source>
</evidence>
<evidence type="ECO:0000313" key="8">
    <source>
        <dbReference type="Proteomes" id="UP000270471"/>
    </source>
</evidence>
<dbReference type="PANTHER" id="PTHR43776:SF7">
    <property type="entry name" value="D,D-DIPEPTIDE TRANSPORT ATP-BINDING PROTEIN DDPF-RELATED"/>
    <property type="match status" value="1"/>
</dbReference>
<evidence type="ECO:0000256" key="5">
    <source>
        <dbReference type="SAM" id="MobiDB-lite"/>
    </source>
</evidence>
<dbReference type="AlphaFoldDB" id="A0A3M0IAR6"/>
<organism evidence="7 8">
    <name type="scientific">Streptomyces shenzhenensis</name>
    <dbReference type="NCBI Taxonomy" id="943815"/>
    <lineage>
        <taxon>Bacteria</taxon>
        <taxon>Bacillati</taxon>
        <taxon>Actinomycetota</taxon>
        <taxon>Actinomycetes</taxon>
        <taxon>Kitasatosporales</taxon>
        <taxon>Streptomycetaceae</taxon>
        <taxon>Streptomyces</taxon>
    </lineage>
</organism>
<keyword evidence="8" id="KW-1185">Reference proteome</keyword>
<sequence length="548" mass="58536">MGRHRPQRRRRSAGTERQPRGGRPGPADRPKGGNAAVRHTPVNTNADREELVAAASGFGVRARDGRQLLEETSLSLRGGRLFAITGPSGAGKTTLLRAFLGHLPHGTARSAGTVRVLGHDMFQVDDDSRRTIRRSDIAYVGQDPVSSLNPRLRVRTLLTELGSDSTAAELLAAVRLPSDQGFAARRPGQLSGGQLRRVALARALSKRPRLLLLDEPTAGLDPALREEIVELLCRLTREHRFAVAFSSHDRDVVERLADDAVHLTADGGRRPSTLRPVAHRPAPATEPPSIATPGAPVLDVRDLGVTFARRGAGRPALAGIHLSVAKGSAAAVVGASGCGKTTLARTLVGLCKSQSGTVRLDGTVLPATIRRRSREQRRRIQLITQDPLGALNPSRTIGSSVARPLRIHHGTPSGAIGALVDELLHLVGLPESFTGRYPHELSGGQRQRVAIARALAAEPDILICDEITSALDPDTGDAVMGLLHRLRQDRRMTLIVISHDLALVRERTDTITVLADGRAVESGATADVFAAPRHAATRELLSSRLAAT</sequence>
<evidence type="ECO:0000256" key="3">
    <source>
        <dbReference type="ARBA" id="ARBA00022741"/>
    </source>
</evidence>
<comment type="caution">
    <text evidence="7">The sequence shown here is derived from an EMBL/GenBank/DDBJ whole genome shotgun (WGS) entry which is preliminary data.</text>
</comment>
<dbReference type="GO" id="GO:0005524">
    <property type="term" value="F:ATP binding"/>
    <property type="evidence" value="ECO:0007669"/>
    <property type="project" value="UniProtKB-KW"/>
</dbReference>
<dbReference type="EMBL" id="PENI01000008">
    <property type="protein sequence ID" value="RMB85130.1"/>
    <property type="molecule type" value="Genomic_DNA"/>
</dbReference>
<dbReference type="InterPro" id="IPR050319">
    <property type="entry name" value="ABC_transp_ATP-bind"/>
</dbReference>
<dbReference type="InterPro" id="IPR027417">
    <property type="entry name" value="P-loop_NTPase"/>
</dbReference>
<dbReference type="Gene3D" id="3.40.50.300">
    <property type="entry name" value="P-loop containing nucleotide triphosphate hydrolases"/>
    <property type="match status" value="2"/>
</dbReference>
<feature type="region of interest" description="Disordered" evidence="5">
    <location>
        <begin position="1"/>
        <end position="41"/>
    </location>
</feature>
<reference evidence="7 8" key="1">
    <citation type="submission" date="2017-11" db="EMBL/GenBank/DDBJ databases">
        <title>Draft genome of actinobacteria isolated from guarana (Paullinia cupana (Mart.) Ducke.</title>
        <authorList>
            <person name="Siqueira K.A."/>
            <person name="Liotti R.G."/>
            <person name="Mendes T.A.O."/>
            <person name="Soares M.A."/>
        </authorList>
    </citation>
    <scope>NUCLEOTIDE SEQUENCE [LARGE SCALE GENOMIC DNA]</scope>
    <source>
        <strain evidence="7 8">193</strain>
    </source>
</reference>
<feature type="region of interest" description="Disordered" evidence="5">
    <location>
        <begin position="264"/>
        <end position="291"/>
    </location>
</feature>
<evidence type="ECO:0000259" key="6">
    <source>
        <dbReference type="PROSITE" id="PS50893"/>
    </source>
</evidence>
<dbReference type="SUPFAM" id="SSF52540">
    <property type="entry name" value="P-loop containing nucleoside triphosphate hydrolases"/>
    <property type="match status" value="2"/>
</dbReference>
<feature type="domain" description="ABC transporter" evidence="6">
    <location>
        <begin position="300"/>
        <end position="541"/>
    </location>
</feature>
<dbReference type="InterPro" id="IPR017871">
    <property type="entry name" value="ABC_transporter-like_CS"/>
</dbReference>
<dbReference type="PANTHER" id="PTHR43776">
    <property type="entry name" value="TRANSPORT ATP-BINDING PROTEIN"/>
    <property type="match status" value="1"/>
</dbReference>
<dbReference type="InterPro" id="IPR003593">
    <property type="entry name" value="AAA+_ATPase"/>
</dbReference>
<dbReference type="PROSITE" id="PS00211">
    <property type="entry name" value="ABC_TRANSPORTER_1"/>
    <property type="match status" value="2"/>
</dbReference>
<dbReference type="CDD" id="cd03257">
    <property type="entry name" value="ABC_NikE_OppD_transporters"/>
    <property type="match status" value="1"/>
</dbReference>
<dbReference type="OrthoDB" id="2986442at2"/>
<evidence type="ECO:0000256" key="2">
    <source>
        <dbReference type="ARBA" id="ARBA00022448"/>
    </source>
</evidence>
<dbReference type="GO" id="GO:0055085">
    <property type="term" value="P:transmembrane transport"/>
    <property type="evidence" value="ECO:0007669"/>
    <property type="project" value="UniProtKB-ARBA"/>
</dbReference>
<keyword evidence="4 7" id="KW-0067">ATP-binding</keyword>
<name>A0A3M0IAR6_9ACTN</name>
<protein>
    <submittedName>
        <fullName evidence="7">ABC transporter ATP-binding protein</fullName>
    </submittedName>
</protein>
<evidence type="ECO:0000256" key="1">
    <source>
        <dbReference type="ARBA" id="ARBA00005417"/>
    </source>
</evidence>
<feature type="domain" description="ABC transporter" evidence="6">
    <location>
        <begin position="46"/>
        <end position="290"/>
    </location>
</feature>
<dbReference type="Pfam" id="PF00005">
    <property type="entry name" value="ABC_tran"/>
    <property type="match status" value="2"/>
</dbReference>
<dbReference type="SMART" id="SM00382">
    <property type="entry name" value="AAA"/>
    <property type="match status" value="2"/>
</dbReference>
<accession>A0A3M0IAR6</accession>
<gene>
    <name evidence="7" type="ORF">CTZ28_16110</name>
</gene>
<dbReference type="InterPro" id="IPR003439">
    <property type="entry name" value="ABC_transporter-like_ATP-bd"/>
</dbReference>
<dbReference type="Proteomes" id="UP000270471">
    <property type="component" value="Unassembled WGS sequence"/>
</dbReference>
<keyword evidence="3" id="KW-0547">Nucleotide-binding</keyword>
<dbReference type="GO" id="GO:0016887">
    <property type="term" value="F:ATP hydrolysis activity"/>
    <property type="evidence" value="ECO:0007669"/>
    <property type="project" value="InterPro"/>
</dbReference>
<keyword evidence="2" id="KW-0813">Transport</keyword>
<dbReference type="PROSITE" id="PS50893">
    <property type="entry name" value="ABC_TRANSPORTER_2"/>
    <property type="match status" value="2"/>
</dbReference>
<evidence type="ECO:0000313" key="7">
    <source>
        <dbReference type="EMBL" id="RMB85130.1"/>
    </source>
</evidence>